<evidence type="ECO:0000256" key="3">
    <source>
        <dbReference type="ARBA" id="ARBA00022801"/>
    </source>
</evidence>
<reference evidence="9" key="1">
    <citation type="submission" date="2015-07" db="EMBL/GenBank/DDBJ databases">
        <title>Adaptation to a free-living lifestyle via gene acquisitions in the diplomonad Trepomonas sp. PC1.</title>
        <authorList>
            <person name="Xu F."/>
            <person name="Jerlstrom-Hultqvist J."/>
            <person name="Kolisko M."/>
            <person name="Simpson A.G.B."/>
            <person name="Roger A.J."/>
            <person name="Svard S.G."/>
            <person name="Andersson J.O."/>
        </authorList>
    </citation>
    <scope>NUCLEOTIDE SEQUENCE</scope>
    <source>
        <strain evidence="9">PC1</strain>
    </source>
</reference>
<keyword evidence="3 7" id="KW-0378">Hydrolase</keyword>
<keyword evidence="8" id="KW-1133">Transmembrane helix</keyword>
<dbReference type="PANTHER" id="PTHR12370:SF3">
    <property type="entry name" value="PHOSPHOLIPASE B-LIKE 2-RELATED"/>
    <property type="match status" value="1"/>
</dbReference>
<accession>A0A146KFM7</accession>
<keyword evidence="6" id="KW-0325">Glycoprotein</keyword>
<dbReference type="Pfam" id="PF04916">
    <property type="entry name" value="Phospholip_B"/>
    <property type="match status" value="1"/>
</dbReference>
<feature type="transmembrane region" description="Helical" evidence="8">
    <location>
        <begin position="560"/>
        <end position="585"/>
    </location>
</feature>
<evidence type="ECO:0000313" key="9">
    <source>
        <dbReference type="EMBL" id="JAP94296.1"/>
    </source>
</evidence>
<proteinExistence type="inferred from homology"/>
<keyword evidence="8" id="KW-0812">Transmembrane</keyword>
<comment type="function">
    <text evidence="7">Putative phospholipase.</text>
</comment>
<protein>
    <recommendedName>
        <fullName evidence="7">Phospholipase B-like</fullName>
        <ecNumber evidence="7">3.1.1.-</ecNumber>
    </recommendedName>
</protein>
<evidence type="ECO:0000256" key="1">
    <source>
        <dbReference type="ARBA" id="ARBA00007835"/>
    </source>
</evidence>
<dbReference type="InterPro" id="IPR007000">
    <property type="entry name" value="PLipase_B-like"/>
</dbReference>
<organism evidence="9">
    <name type="scientific">Trepomonas sp. PC1</name>
    <dbReference type="NCBI Taxonomy" id="1076344"/>
    <lineage>
        <taxon>Eukaryota</taxon>
        <taxon>Metamonada</taxon>
        <taxon>Diplomonadida</taxon>
        <taxon>Hexamitidae</taxon>
        <taxon>Hexamitinae</taxon>
        <taxon>Trepomonas</taxon>
    </lineage>
</organism>
<evidence type="ECO:0000256" key="5">
    <source>
        <dbReference type="ARBA" id="ARBA00023098"/>
    </source>
</evidence>
<keyword evidence="5 7" id="KW-0443">Lipid metabolism</keyword>
<feature type="non-terminal residue" evidence="9">
    <location>
        <position position="1"/>
    </location>
</feature>
<keyword evidence="4 7" id="KW-0442">Lipid degradation</keyword>
<gene>
    <name evidence="9" type="ORF">TPC1_13110</name>
</gene>
<dbReference type="Gene3D" id="3.60.60.30">
    <property type="match status" value="1"/>
</dbReference>
<comment type="similarity">
    <text evidence="1 7">Belongs to the phospholipase B-like family.</text>
</comment>
<keyword evidence="2" id="KW-0732">Signal</keyword>
<dbReference type="PANTHER" id="PTHR12370">
    <property type="entry name" value="PHOSPHOLIPASE B-RELATED"/>
    <property type="match status" value="1"/>
</dbReference>
<evidence type="ECO:0000256" key="4">
    <source>
        <dbReference type="ARBA" id="ARBA00022963"/>
    </source>
</evidence>
<dbReference type="GO" id="GO:0005576">
    <property type="term" value="C:extracellular region"/>
    <property type="evidence" value="ECO:0007669"/>
    <property type="project" value="TreeGrafter"/>
</dbReference>
<dbReference type="EC" id="3.1.1.-" evidence="7"/>
<dbReference type="AlphaFoldDB" id="A0A146KFM7"/>
<dbReference type="GO" id="GO:0004620">
    <property type="term" value="F:phospholipase activity"/>
    <property type="evidence" value="ECO:0007669"/>
    <property type="project" value="InterPro"/>
</dbReference>
<sequence length="611" mass="70981">LLYILQETSDTSFYSFRKNGDKVDVVKTLDYRYDVYLKFKDLNETNGQYHLVVNTSKTDSDINQAYMAGYGEGYVTSNLIKMHYQNAIRDLNQSYNAETKKYDWSAFYYDYTNKQINWIESQVQANKQDSWWHGINITMTWLKGMVDGYNAINKDSFPLTFIELYLLNTQGDMDDLGYWADPKEHMRKIREGLFHRCTGSIRLNPEVTDVYFSQDTWTSFYSGFLRIAKTYLFNFKLNQTTTQQVTFSSYPGYFFSIDDFYIIHNKFNGKEVNLAVMETTYHTFNESLYDEFMDKDGHSTLTWMRCQLSNLFSMNADQWIASFRTAQSYTYNNNYLIFDYQLLEQVKGNTAEERKKYIIDNKMKLLTTLEVVPGHEKFWDATPELVEQGWYISINTPIDAELYNISGYYDENVKDGTNYWSYWNGTRYCISEKVLPTVKDLADFKKFVRYNDFKNDQCQKQDPGQAIASRYDQRIPPNKKASLFGCTDSKIVDLASAKDFKFIFYVGPTYGGNSNIPQWNFANHPEKQQPTGVHSILPGVWTEVIGFGEKGPDSPEPNTAAVVCAIVIPCVCVALGLGIWAFIFYKKGGYKTKVPETEIEALNEEDDKDLM</sequence>
<evidence type="ECO:0000256" key="7">
    <source>
        <dbReference type="RuleBase" id="RU364138"/>
    </source>
</evidence>
<dbReference type="GO" id="GO:0009395">
    <property type="term" value="P:phospholipid catabolic process"/>
    <property type="evidence" value="ECO:0007669"/>
    <property type="project" value="TreeGrafter"/>
</dbReference>
<evidence type="ECO:0000256" key="2">
    <source>
        <dbReference type="ARBA" id="ARBA00022729"/>
    </source>
</evidence>
<evidence type="ECO:0000256" key="6">
    <source>
        <dbReference type="ARBA" id="ARBA00023180"/>
    </source>
</evidence>
<name>A0A146KFM7_9EUKA</name>
<keyword evidence="8" id="KW-0472">Membrane</keyword>
<evidence type="ECO:0000256" key="8">
    <source>
        <dbReference type="SAM" id="Phobius"/>
    </source>
</evidence>
<dbReference type="EMBL" id="GDID01002310">
    <property type="protein sequence ID" value="JAP94296.1"/>
    <property type="molecule type" value="Transcribed_RNA"/>
</dbReference>